<evidence type="ECO:0000256" key="1">
    <source>
        <dbReference type="ARBA" id="ARBA00011407"/>
    </source>
</evidence>
<keyword evidence="4 6" id="KW-0326">Glycosidase</keyword>
<keyword evidence="3 6" id="KW-0546">Nucleotide metabolism</keyword>
<comment type="catalytic activity">
    <reaction evidence="6">
        <text>a purine 2'-deoxyribonucleoside 5'-phosphate + H2O = a purine nucleobase + 2-deoxy-D-ribose 5-phosphate</text>
        <dbReference type="Rhea" id="RHEA:51132"/>
        <dbReference type="ChEBI" id="CHEBI:15377"/>
        <dbReference type="ChEBI" id="CHEBI:26386"/>
        <dbReference type="ChEBI" id="CHEBI:62877"/>
        <dbReference type="ChEBI" id="CHEBI:142198"/>
    </reaction>
</comment>
<dbReference type="GO" id="GO:0009159">
    <property type="term" value="P:deoxyribonucleoside monophosphate catabolic process"/>
    <property type="evidence" value="ECO:0007669"/>
    <property type="project" value="InterPro"/>
</dbReference>
<dbReference type="Gene3D" id="3.40.50.450">
    <property type="match status" value="1"/>
</dbReference>
<dbReference type="InterPro" id="IPR007710">
    <property type="entry name" value="Nucleoside_deoxyribTrfase"/>
</dbReference>
<accession>A0A136LZ01</accession>
<dbReference type="Proteomes" id="UP000070457">
    <property type="component" value="Unassembled WGS sequence"/>
</dbReference>
<dbReference type="GO" id="GO:0009117">
    <property type="term" value="P:nucleotide metabolic process"/>
    <property type="evidence" value="ECO:0007669"/>
    <property type="project" value="UniProtKB-KW"/>
</dbReference>
<evidence type="ECO:0000256" key="6">
    <source>
        <dbReference type="HAMAP-Rule" id="MF_03036"/>
    </source>
</evidence>
<feature type="binding site" description="in other chain" evidence="6">
    <location>
        <position position="19"/>
    </location>
    <ligand>
        <name>substrate</name>
        <note>ligand shared between homodimeric partners</note>
    </ligand>
</feature>
<proteinExistence type="inferred from homology"/>
<keyword evidence="7" id="KW-0808">Transferase</keyword>
<name>A0A136LZ01_9BACT</name>
<dbReference type="STRING" id="1617426.TR69_WS6001000913"/>
<dbReference type="GO" id="GO:0070694">
    <property type="term" value="F:5-hydroxymethyl-dUMP N-hydrolase activity"/>
    <property type="evidence" value="ECO:0007669"/>
    <property type="project" value="InterPro"/>
</dbReference>
<comment type="subunit">
    <text evidence="1 6">Monomer and homodimer.</text>
</comment>
<gene>
    <name evidence="7" type="ORF">TR69_WS6001000913</name>
</gene>
<dbReference type="PANTHER" id="PTHR15364">
    <property type="entry name" value="2'-DEOXYNUCLEOSIDE 5'-PHOSPHATE N-HYDROLASE 1"/>
    <property type="match status" value="1"/>
</dbReference>
<dbReference type="AlphaFoldDB" id="A0A136LZ01"/>
<evidence type="ECO:0000256" key="2">
    <source>
        <dbReference type="ARBA" id="ARBA00022801"/>
    </source>
</evidence>
<feature type="binding site" description="in other chain" evidence="6">
    <location>
        <position position="83"/>
    </location>
    <ligand>
        <name>substrate</name>
        <note>ligand shared between homodimeric partners</note>
    </ligand>
</feature>
<comment type="catalytic activity">
    <reaction evidence="6">
        <text>a pyrimidine 2'-deoxyribonucleoside 5'-phosphate + H2O = a pyrimidine nucleobase + 2-deoxy-D-ribose 5-phosphate</text>
        <dbReference type="Rhea" id="RHEA:57852"/>
        <dbReference type="ChEBI" id="CHEBI:15377"/>
        <dbReference type="ChEBI" id="CHEBI:26432"/>
        <dbReference type="ChEBI" id="CHEBI:62877"/>
        <dbReference type="ChEBI" id="CHEBI:142209"/>
    </reaction>
</comment>
<reference evidence="7 8" key="1">
    <citation type="submission" date="2015-02" db="EMBL/GenBank/DDBJ databases">
        <title>Improved understanding of the partial-nitritation anammox process through 23 genomes representing the majority of the microbial community.</title>
        <authorList>
            <person name="Speth D.R."/>
            <person name="In T Zandt M."/>
            <person name="Guerrero Cruz S."/>
            <person name="Jetten M.S."/>
            <person name="Dutilh B.E."/>
        </authorList>
    </citation>
    <scope>NUCLEOTIDE SEQUENCE [LARGE SCALE GENOMIC DNA]</scope>
    <source>
        <strain evidence="7">OLB20</strain>
    </source>
</reference>
<keyword evidence="2 6" id="KW-0378">Hydrolase</keyword>
<comment type="function">
    <text evidence="6">Catalyzes the cleavage of the N-glycosidic bond of deoxyribonucleoside 5'-monophosphates to yield deoxyribose 5-phosphate and a purine or pyrimidine base.</text>
</comment>
<comment type="similarity">
    <text evidence="6">Belongs to the 2'-deoxynucleoside 5'-phosphate N-hydrolase 1 family.</text>
</comment>
<dbReference type="PANTHER" id="PTHR15364:SF0">
    <property type="entry name" value="2'-DEOXYNUCLEOSIDE 5'-PHOSPHATE N-HYDROLASE 1"/>
    <property type="match status" value="1"/>
</dbReference>
<comment type="catalytic activity">
    <reaction evidence="5">
        <text>5-hydroxymethyl-dUMP + H2O = 5-hydroxymethyluracil + 2-deoxy-D-ribose 5-phosphate</text>
        <dbReference type="Rhea" id="RHEA:77099"/>
        <dbReference type="ChEBI" id="CHEBI:15377"/>
        <dbReference type="ChEBI" id="CHEBI:16964"/>
        <dbReference type="ChEBI" id="CHEBI:62877"/>
        <dbReference type="ChEBI" id="CHEBI:90409"/>
    </reaction>
    <physiologicalReaction direction="left-to-right" evidence="5">
        <dbReference type="Rhea" id="RHEA:77100"/>
    </physiologicalReaction>
</comment>
<evidence type="ECO:0000313" key="7">
    <source>
        <dbReference type="EMBL" id="KXK26890.1"/>
    </source>
</evidence>
<dbReference type="SUPFAM" id="SSF52309">
    <property type="entry name" value="N-(deoxy)ribosyltransferase-like"/>
    <property type="match status" value="1"/>
</dbReference>
<organism evidence="7 8">
    <name type="scientific">candidate division WS6 bacterium OLB20</name>
    <dbReference type="NCBI Taxonomy" id="1617426"/>
    <lineage>
        <taxon>Bacteria</taxon>
        <taxon>Candidatus Dojkabacteria</taxon>
    </lineage>
</organism>
<comment type="caution">
    <text evidence="6">Lacks conserved residue(s) required for the propagation of feature annotation.</text>
</comment>
<dbReference type="InterPro" id="IPR028607">
    <property type="entry name" value="DNPH1"/>
</dbReference>
<dbReference type="PATRIC" id="fig|1617426.3.peg.900"/>
<dbReference type="GO" id="GO:0016740">
    <property type="term" value="F:transferase activity"/>
    <property type="evidence" value="ECO:0007669"/>
    <property type="project" value="UniProtKB-KW"/>
</dbReference>
<dbReference type="EC" id="3.2.2.-" evidence="6"/>
<protein>
    <recommendedName>
        <fullName evidence="6">Putative 2'-deoxynucleoside 5'-phosphate N-hydrolase 1</fullName>
        <ecNumber evidence="6">3.2.2.-</ecNumber>
    </recommendedName>
</protein>
<evidence type="ECO:0000256" key="4">
    <source>
        <dbReference type="ARBA" id="ARBA00023295"/>
    </source>
</evidence>
<comment type="caution">
    <text evidence="7">The sequence shown here is derived from an EMBL/GenBank/DDBJ whole genome shotgun (WGS) entry which is preliminary data.</text>
</comment>
<dbReference type="HAMAP" id="MF_03036">
    <property type="entry name" value="Nuc_phosphate_hydrolase"/>
    <property type="match status" value="1"/>
</dbReference>
<evidence type="ECO:0000313" key="8">
    <source>
        <dbReference type="Proteomes" id="UP000070457"/>
    </source>
</evidence>
<evidence type="ECO:0000256" key="3">
    <source>
        <dbReference type="ARBA" id="ARBA00023080"/>
    </source>
</evidence>
<dbReference type="EMBL" id="JYNZ01000003">
    <property type="protein sequence ID" value="KXK26890.1"/>
    <property type="molecule type" value="Genomic_DNA"/>
</dbReference>
<evidence type="ECO:0000256" key="5">
    <source>
        <dbReference type="ARBA" id="ARBA00047460"/>
    </source>
</evidence>
<dbReference type="InterPro" id="IPR051239">
    <property type="entry name" value="2'-dNMP_N-hydrolase"/>
</dbReference>
<dbReference type="GO" id="GO:0009116">
    <property type="term" value="P:nucleoside metabolic process"/>
    <property type="evidence" value="ECO:0007669"/>
    <property type="project" value="UniProtKB-UniRule"/>
</dbReference>
<dbReference type="Pfam" id="PF05014">
    <property type="entry name" value="Nuc_deoxyrib_tr"/>
    <property type="match status" value="1"/>
</dbReference>
<sequence length="136" mass="15414">MKIYFAGSIRAGREDAELYAKIITLLQNHAEVVTEHIGSASLSEQGEVEKKDSFIRRRDLEWLESSDLVVAEVTRPSLGVGYELCYAEARNIPVLCLFRPGEKLLSAIIRGNDYFEVFEYSTIEDLEQFIPSRLAP</sequence>